<evidence type="ECO:0000259" key="12">
    <source>
        <dbReference type="PROSITE" id="PS50123"/>
    </source>
</evidence>
<dbReference type="InterPro" id="IPR003018">
    <property type="entry name" value="GAF"/>
</dbReference>
<dbReference type="Pfam" id="PF01739">
    <property type="entry name" value="CheR"/>
    <property type="match status" value="1"/>
</dbReference>
<dbReference type="Pfam" id="PF13426">
    <property type="entry name" value="PAS_9"/>
    <property type="match status" value="1"/>
</dbReference>
<dbReference type="GO" id="GO:0032259">
    <property type="term" value="P:methylation"/>
    <property type="evidence" value="ECO:0007669"/>
    <property type="project" value="UniProtKB-KW"/>
</dbReference>
<evidence type="ECO:0000256" key="4">
    <source>
        <dbReference type="ARBA" id="ARBA00022679"/>
    </source>
</evidence>
<dbReference type="InterPro" id="IPR022642">
    <property type="entry name" value="CheR_C"/>
</dbReference>
<reference evidence="13 14" key="1">
    <citation type="submission" date="2019-07" db="EMBL/GenBank/DDBJ databases">
        <title>Hymenobacter sp. straun FUR1 Genome sequencing and assembly.</title>
        <authorList>
            <person name="Chhetri G."/>
        </authorList>
    </citation>
    <scope>NUCLEOTIDE SEQUENCE [LARGE SCALE GENOMIC DNA]</scope>
    <source>
        <strain evidence="13 14">Fur1</strain>
    </source>
</reference>
<dbReference type="SUPFAM" id="SSF47757">
    <property type="entry name" value="Chemotaxis receptor methyltransferase CheR, N-terminal domain"/>
    <property type="match status" value="1"/>
</dbReference>
<dbReference type="PANTHER" id="PTHR24422:SF27">
    <property type="entry name" value="PROTEIN-GLUTAMATE O-METHYLTRANSFERASE"/>
    <property type="match status" value="1"/>
</dbReference>
<keyword evidence="14" id="KW-1185">Reference proteome</keyword>
<keyword evidence="3" id="KW-0489">Methyltransferase</keyword>
<dbReference type="GO" id="GO:0006935">
    <property type="term" value="P:chemotaxis"/>
    <property type="evidence" value="ECO:0007669"/>
    <property type="project" value="InterPro"/>
</dbReference>
<evidence type="ECO:0000256" key="3">
    <source>
        <dbReference type="ARBA" id="ARBA00022603"/>
    </source>
</evidence>
<dbReference type="NCBIfam" id="TIGR00229">
    <property type="entry name" value="sensory_box"/>
    <property type="match status" value="1"/>
</dbReference>
<evidence type="ECO:0000256" key="6">
    <source>
        <dbReference type="PROSITE-ProRule" id="PRU00050"/>
    </source>
</evidence>
<dbReference type="Pfam" id="PF00989">
    <property type="entry name" value="PAS"/>
    <property type="match status" value="1"/>
</dbReference>
<dbReference type="PRINTS" id="PR00996">
    <property type="entry name" value="CHERMTFRASE"/>
</dbReference>
<dbReference type="InterPro" id="IPR000780">
    <property type="entry name" value="CheR_MeTrfase"/>
</dbReference>
<comment type="catalytic activity">
    <reaction evidence="1">
        <text>L-glutamyl-[protein] + S-adenosyl-L-methionine = [protein]-L-glutamate 5-O-methyl ester + S-adenosyl-L-homocysteine</text>
        <dbReference type="Rhea" id="RHEA:24452"/>
        <dbReference type="Rhea" id="RHEA-COMP:10208"/>
        <dbReference type="Rhea" id="RHEA-COMP:10311"/>
        <dbReference type="ChEBI" id="CHEBI:29973"/>
        <dbReference type="ChEBI" id="CHEBI:57856"/>
        <dbReference type="ChEBI" id="CHEBI:59789"/>
        <dbReference type="ChEBI" id="CHEBI:82795"/>
        <dbReference type="EC" id="2.1.1.80"/>
    </reaction>
</comment>
<evidence type="ECO:0000313" key="14">
    <source>
        <dbReference type="Proteomes" id="UP000317624"/>
    </source>
</evidence>
<dbReference type="GO" id="GO:0008983">
    <property type="term" value="F:protein-glutamate O-methyltransferase activity"/>
    <property type="evidence" value="ECO:0007669"/>
    <property type="project" value="UniProtKB-EC"/>
</dbReference>
<dbReference type="Gene3D" id="3.40.50.180">
    <property type="entry name" value="Methylesterase CheB, C-terminal domain"/>
    <property type="match status" value="1"/>
</dbReference>
<dbReference type="Proteomes" id="UP000317624">
    <property type="component" value="Unassembled WGS sequence"/>
</dbReference>
<dbReference type="SUPFAM" id="SSF53335">
    <property type="entry name" value="S-adenosyl-L-methionine-dependent methyltransferases"/>
    <property type="match status" value="1"/>
</dbReference>
<dbReference type="RefSeq" id="WP_144849970.1">
    <property type="nucleotide sequence ID" value="NZ_VMRJ01000004.1"/>
</dbReference>
<dbReference type="GO" id="GO:0005737">
    <property type="term" value="C:cytoplasm"/>
    <property type="evidence" value="ECO:0007669"/>
    <property type="project" value="InterPro"/>
</dbReference>
<dbReference type="GO" id="GO:0000156">
    <property type="term" value="F:phosphorelay response regulator activity"/>
    <property type="evidence" value="ECO:0007669"/>
    <property type="project" value="InterPro"/>
</dbReference>
<dbReference type="EC" id="2.1.1.80" evidence="2"/>
<feature type="domain" description="CheR-type methyltransferase" evidence="12">
    <location>
        <begin position="210"/>
        <end position="485"/>
    </location>
</feature>
<dbReference type="Gene3D" id="1.20.5.1930">
    <property type="match status" value="1"/>
</dbReference>
<dbReference type="CDD" id="cd00130">
    <property type="entry name" value="PAS"/>
    <property type="match status" value="2"/>
</dbReference>
<evidence type="ECO:0000256" key="2">
    <source>
        <dbReference type="ARBA" id="ARBA00012534"/>
    </source>
</evidence>
<dbReference type="InterPro" id="IPR029016">
    <property type="entry name" value="GAF-like_dom_sf"/>
</dbReference>
<name>A0A558BRZ1_9BACT</name>
<evidence type="ECO:0000259" key="8">
    <source>
        <dbReference type="PROSITE" id="PS50109"/>
    </source>
</evidence>
<dbReference type="InterPro" id="IPR022641">
    <property type="entry name" value="CheR_N"/>
</dbReference>
<dbReference type="PANTHER" id="PTHR24422">
    <property type="entry name" value="CHEMOTAXIS PROTEIN METHYLTRANSFERASE"/>
    <property type="match status" value="1"/>
</dbReference>
<dbReference type="PROSITE" id="PS50122">
    <property type="entry name" value="CHEB"/>
    <property type="match status" value="1"/>
</dbReference>
<accession>A0A558BRZ1</accession>
<dbReference type="SUPFAM" id="SSF55874">
    <property type="entry name" value="ATPase domain of HSP90 chaperone/DNA topoisomerase II/histidine kinase"/>
    <property type="match status" value="1"/>
</dbReference>
<dbReference type="GO" id="GO:0006355">
    <property type="term" value="P:regulation of DNA-templated transcription"/>
    <property type="evidence" value="ECO:0007669"/>
    <property type="project" value="InterPro"/>
</dbReference>
<evidence type="ECO:0000256" key="1">
    <source>
        <dbReference type="ARBA" id="ARBA00001541"/>
    </source>
</evidence>
<dbReference type="SMART" id="SM00091">
    <property type="entry name" value="PAS"/>
    <property type="match status" value="3"/>
</dbReference>
<dbReference type="InterPro" id="IPR000700">
    <property type="entry name" value="PAS-assoc_C"/>
</dbReference>
<dbReference type="CDD" id="cd16434">
    <property type="entry name" value="CheB-CheR_fusion"/>
    <property type="match status" value="1"/>
</dbReference>
<comment type="caution">
    <text evidence="13">The sequence shown here is derived from an EMBL/GenBank/DDBJ whole genome shotgun (WGS) entry which is preliminary data.</text>
</comment>
<keyword evidence="4" id="KW-0808">Transferase</keyword>
<protein>
    <recommendedName>
        <fullName evidence="2">protein-glutamate O-methyltransferase</fullName>
        <ecNumber evidence="2">2.1.1.80</ecNumber>
    </recommendedName>
</protein>
<dbReference type="SUPFAM" id="SSF55785">
    <property type="entry name" value="PYP-like sensor domain (PAS domain)"/>
    <property type="match status" value="3"/>
</dbReference>
<dbReference type="CDD" id="cd16917">
    <property type="entry name" value="HATPase_UhpB-NarQ-NarX-like"/>
    <property type="match status" value="1"/>
</dbReference>
<dbReference type="InterPro" id="IPR035909">
    <property type="entry name" value="CheB_C"/>
</dbReference>
<evidence type="ECO:0000313" key="13">
    <source>
        <dbReference type="EMBL" id="TVT39272.1"/>
    </source>
</evidence>
<dbReference type="EMBL" id="VMRJ01000004">
    <property type="protein sequence ID" value="TVT39272.1"/>
    <property type="molecule type" value="Genomic_DNA"/>
</dbReference>
<dbReference type="GO" id="GO:0008984">
    <property type="term" value="F:protein-glutamate methylesterase activity"/>
    <property type="evidence" value="ECO:0007669"/>
    <property type="project" value="InterPro"/>
</dbReference>
<dbReference type="Pfam" id="PF07730">
    <property type="entry name" value="HisKA_3"/>
    <property type="match status" value="1"/>
</dbReference>
<evidence type="ECO:0000259" key="11">
    <source>
        <dbReference type="PROSITE" id="PS50122"/>
    </source>
</evidence>
<dbReference type="CDD" id="cd02440">
    <property type="entry name" value="AdoMet_MTases"/>
    <property type="match status" value="1"/>
</dbReference>
<dbReference type="GO" id="GO:0000155">
    <property type="term" value="F:phosphorelay sensor kinase activity"/>
    <property type="evidence" value="ECO:0007669"/>
    <property type="project" value="InterPro"/>
</dbReference>
<dbReference type="Gene3D" id="3.30.450.40">
    <property type="match status" value="1"/>
</dbReference>
<evidence type="ECO:0000256" key="5">
    <source>
        <dbReference type="ARBA" id="ARBA00022691"/>
    </source>
</evidence>
<dbReference type="Gene3D" id="1.10.155.10">
    <property type="entry name" value="Chemotaxis receptor methyltransferase CheR, N-terminal domain"/>
    <property type="match status" value="1"/>
</dbReference>
<feature type="domain" description="CheB-type methylesterase" evidence="11">
    <location>
        <begin position="13"/>
        <end position="202"/>
    </location>
</feature>
<dbReference type="Pfam" id="PF01590">
    <property type="entry name" value="GAF"/>
    <property type="match status" value="1"/>
</dbReference>
<dbReference type="Pfam" id="PF08447">
    <property type="entry name" value="PAS_3"/>
    <property type="match status" value="1"/>
</dbReference>
<dbReference type="InterPro" id="IPR000014">
    <property type="entry name" value="PAS"/>
</dbReference>
<dbReference type="SMART" id="SM00086">
    <property type="entry name" value="PAC"/>
    <property type="match status" value="4"/>
</dbReference>
<dbReference type="InterPro" id="IPR001610">
    <property type="entry name" value="PAC"/>
</dbReference>
<dbReference type="InterPro" id="IPR035965">
    <property type="entry name" value="PAS-like_dom_sf"/>
</dbReference>
<gene>
    <name evidence="13" type="ORF">FNT36_16575</name>
</gene>
<dbReference type="InterPro" id="IPR003594">
    <property type="entry name" value="HATPase_dom"/>
</dbReference>
<dbReference type="InterPro" id="IPR005467">
    <property type="entry name" value="His_kinase_dom"/>
</dbReference>
<evidence type="ECO:0000259" key="10">
    <source>
        <dbReference type="PROSITE" id="PS50113"/>
    </source>
</evidence>
<dbReference type="InterPro" id="IPR036804">
    <property type="entry name" value="CheR_N_sf"/>
</dbReference>
<keyword evidence="5" id="KW-0949">S-adenosyl-L-methionine</keyword>
<feature type="coiled-coil region" evidence="7">
    <location>
        <begin position="669"/>
        <end position="738"/>
    </location>
</feature>
<dbReference type="GO" id="GO:0016020">
    <property type="term" value="C:membrane"/>
    <property type="evidence" value="ECO:0007669"/>
    <property type="project" value="InterPro"/>
</dbReference>
<dbReference type="OrthoDB" id="227596at2"/>
<dbReference type="InterPro" id="IPR013767">
    <property type="entry name" value="PAS_fold"/>
</dbReference>
<dbReference type="Pfam" id="PF01339">
    <property type="entry name" value="CheB_methylest"/>
    <property type="match status" value="1"/>
</dbReference>
<dbReference type="Gene3D" id="3.30.565.10">
    <property type="entry name" value="Histidine kinase-like ATPase, C-terminal domain"/>
    <property type="match status" value="1"/>
</dbReference>
<dbReference type="Pfam" id="PF03705">
    <property type="entry name" value="CheR_N"/>
    <property type="match status" value="1"/>
</dbReference>
<evidence type="ECO:0000256" key="7">
    <source>
        <dbReference type="SAM" id="Coils"/>
    </source>
</evidence>
<dbReference type="PROSITE" id="PS50112">
    <property type="entry name" value="PAS"/>
    <property type="match status" value="1"/>
</dbReference>
<dbReference type="Pfam" id="PF02518">
    <property type="entry name" value="HATPase_c"/>
    <property type="match status" value="1"/>
</dbReference>
<dbReference type="PROSITE" id="PS50113">
    <property type="entry name" value="PAC"/>
    <property type="match status" value="2"/>
</dbReference>
<dbReference type="InterPro" id="IPR050903">
    <property type="entry name" value="Bact_Chemotaxis_MeTrfase"/>
</dbReference>
<dbReference type="SMART" id="SM00387">
    <property type="entry name" value="HATPase_c"/>
    <property type="match status" value="1"/>
</dbReference>
<dbReference type="SMART" id="SM00138">
    <property type="entry name" value="MeTrc"/>
    <property type="match status" value="1"/>
</dbReference>
<feature type="domain" description="PAC" evidence="10">
    <location>
        <begin position="1246"/>
        <end position="1299"/>
    </location>
</feature>
<dbReference type="InterPro" id="IPR029063">
    <property type="entry name" value="SAM-dependent_MTases_sf"/>
</dbReference>
<feature type="domain" description="Histidine kinase" evidence="8">
    <location>
        <begin position="1422"/>
        <end position="1511"/>
    </location>
</feature>
<dbReference type="PROSITE" id="PS50109">
    <property type="entry name" value="HIS_KIN"/>
    <property type="match status" value="1"/>
</dbReference>
<dbReference type="GO" id="GO:0046983">
    <property type="term" value="F:protein dimerization activity"/>
    <property type="evidence" value="ECO:0007669"/>
    <property type="project" value="InterPro"/>
</dbReference>
<evidence type="ECO:0000259" key="9">
    <source>
        <dbReference type="PROSITE" id="PS50112"/>
    </source>
</evidence>
<proteinExistence type="predicted"/>
<dbReference type="PROSITE" id="PS50123">
    <property type="entry name" value="CHER"/>
    <property type="match status" value="1"/>
</dbReference>
<dbReference type="Pfam" id="PF13596">
    <property type="entry name" value="PAS_10"/>
    <property type="match status" value="1"/>
</dbReference>
<feature type="domain" description="PAC" evidence="10">
    <location>
        <begin position="801"/>
        <end position="851"/>
    </location>
</feature>
<keyword evidence="7" id="KW-0175">Coiled coil</keyword>
<dbReference type="SUPFAM" id="SSF52738">
    <property type="entry name" value="Methylesterase CheB, C-terminal domain"/>
    <property type="match status" value="1"/>
</dbReference>
<feature type="coiled-coil region" evidence="7">
    <location>
        <begin position="1143"/>
        <end position="1184"/>
    </location>
</feature>
<dbReference type="InterPro" id="IPR013655">
    <property type="entry name" value="PAS_fold_3"/>
</dbReference>
<dbReference type="InterPro" id="IPR036890">
    <property type="entry name" value="HATPase_C_sf"/>
</dbReference>
<dbReference type="Gene3D" id="3.30.450.20">
    <property type="entry name" value="PAS domain"/>
    <property type="match status" value="3"/>
</dbReference>
<dbReference type="InterPro" id="IPR011712">
    <property type="entry name" value="Sig_transdc_His_kin_sub3_dim/P"/>
</dbReference>
<dbReference type="Gene3D" id="3.40.50.150">
    <property type="entry name" value="Vaccinia Virus protein VP39"/>
    <property type="match status" value="1"/>
</dbReference>
<feature type="domain" description="PAS" evidence="9">
    <location>
        <begin position="852"/>
        <end position="924"/>
    </location>
</feature>
<dbReference type="InterPro" id="IPR000673">
    <property type="entry name" value="Sig_transdc_resp-reg_Me-estase"/>
</dbReference>
<sequence length="1513" mass="170095">METIESTDFMADQPPGFLIVGLGASAGGVQALQEFFGHVPEDALVAYVVILHLSPDHDSQLAQVLQAVTDLPVTQVTEKAVLEPRHIYVVSPNHHLVMEDGFIVPSVNLYMEERRAPVDIFFRTLADCYGSRAVCVVLSGTGANGSMGLKRVKERGGVAYVQNPREAEFNEMPRNAIATELVDEVLPVAEIPGRIVAYYHSLGTVAIPVQSENRPEQQQQALREIFTLLRQRTGHDFSNYKQATLLRRIERRINVRSLPDLPSYAAFLQQNTEESHALLKDLLISVTNFFRDKKPFQALEQDILPALFQAKKADDVVRIWVAGCATGEEAYSVAMLVAERTAGLLDAPKVQIFATDIDEAAIATAREGLYTLNDAADVSPERLLRFFTKEGDSYRVQRELRELVLFANHNFLKDPPFSRLDLVTCRNVLIYLNSTAQERVMETFHFALKPAGFLFLGTSESVDGASNLFATFSRENHFYRTREVSRPYYPIPKPTPAFPPRQAAQLKLAEAEQQPNRLSLGDLHQKLLEQYAPPSLVVNEEYDILHMSEKVGGFLEFSGGEPTKNLLKLIRPELRLELRSALHQAVQLQTAIETQHIQWNKNGEPQSLTIRVNPVTQEGDAAKGFLLVIFDLNEQAPPAEQVVRLSDEPIARQLEAELIQVKTRLRYSAEQYEYQAAELRASNEEFQAVNEELRSAAEELETSKEELQSINEELRTVNQELKVKIEEMSVTSNNLQNLINSAGVATIFLDRAFCIRLYTPAAQQLFNLIPSDHGRPISDITHRLEYDDLLRDAETVLDKLTLVEREVKTTDHRTFLMRVLPYRTLEDRISGVVVTLFDITDRKQAEEIVRTSEQRLQRMVNVPSLGILTFDYNDRLLQANDAFLEMAGYTRQEIEARQFTWLDFTPPEHQEASRRVLAQVQQTGRGGPYEKEYFRKDGSRIWLMFVSADLGDGTLAEYAIDMSARKQAEEAVATDLAGMQRLHDLHAKLATETNLKLALEELIALACDITNTDRGCIQLVSADGQHLEIYACQGYEEGSPFLQQFLHAEVQSLCDPARPDRTRLLIEDVETYPPLLGTADREVALAEGIRATQSTPLITRRSGLVGVLSNQFGQPHRPTEHQLKLLDLLAWTAADFVERHRAIQALEQSSVNLEQQVQERTAQLNESTETLQKHLTQLQQAEEVAQMGSWEYDIASGKLTWSTGMYRLLGLPVGSAANSETYLGHVIAADKALAKKLMQRAWEEHEPLDDTLRLQVNGQVRTVHIKSVVLRNDHGQPVKVLGLDLDVSEVKHLEEENLQMRLSQQKALLLGILNAQEEERRRIAESLHNGVGQLLFATKLNFDRVEALVPAEVFKGANQLLDEAIQETRRVSHELVPATLDEVGLAKSIQGLCKQYSKTRIRIKCEIIGLETRLESYLEVAVYRICQELLTNVTKHAEATSADILLIEEDNEITLKVRDNGKGISSRPDKLTGIGLRTIQDRVELLNGTFSLHIPDTGMGTQVTIQIPIAPIS</sequence>
<comment type="caution">
    <text evidence="6">Lacks conserved residue(s) required for the propagation of feature annotation.</text>
</comment>
<dbReference type="SUPFAM" id="SSF55781">
    <property type="entry name" value="GAF domain-like"/>
    <property type="match status" value="1"/>
</dbReference>
<organism evidence="13 14">
    <name type="scientific">Hymenobacter setariae</name>
    <dbReference type="NCBI Taxonomy" id="2594794"/>
    <lineage>
        <taxon>Bacteria</taxon>
        <taxon>Pseudomonadati</taxon>
        <taxon>Bacteroidota</taxon>
        <taxon>Cytophagia</taxon>
        <taxon>Cytophagales</taxon>
        <taxon>Hymenobacteraceae</taxon>
        <taxon>Hymenobacter</taxon>
    </lineage>
</organism>